<keyword evidence="3" id="KW-1185">Reference proteome</keyword>
<feature type="transmembrane region" description="Helical" evidence="1">
    <location>
        <begin position="61"/>
        <end position="81"/>
    </location>
</feature>
<evidence type="ECO:0000256" key="1">
    <source>
        <dbReference type="SAM" id="Phobius"/>
    </source>
</evidence>
<protein>
    <recommendedName>
        <fullName evidence="4">MFS transporter</fullName>
    </recommendedName>
</protein>
<gene>
    <name evidence="2" type="ORF">GCM10009716_04330</name>
</gene>
<accession>A0ABP5A318</accession>
<name>A0ABP5A318_9ACTN</name>
<organism evidence="2 3">
    <name type="scientific">Streptomyces sodiiphilus</name>
    <dbReference type="NCBI Taxonomy" id="226217"/>
    <lineage>
        <taxon>Bacteria</taxon>
        <taxon>Bacillati</taxon>
        <taxon>Actinomycetota</taxon>
        <taxon>Actinomycetes</taxon>
        <taxon>Kitasatosporales</taxon>
        <taxon>Streptomycetaceae</taxon>
        <taxon>Streptomyces</taxon>
    </lineage>
</organism>
<dbReference type="InterPro" id="IPR036259">
    <property type="entry name" value="MFS_trans_sf"/>
</dbReference>
<dbReference type="SUPFAM" id="SSF103473">
    <property type="entry name" value="MFS general substrate transporter"/>
    <property type="match status" value="1"/>
</dbReference>
<evidence type="ECO:0000313" key="2">
    <source>
        <dbReference type="EMBL" id="GAA1897446.1"/>
    </source>
</evidence>
<proteinExistence type="predicted"/>
<dbReference type="EMBL" id="BAAAMJ010000004">
    <property type="protein sequence ID" value="GAA1897446.1"/>
    <property type="molecule type" value="Genomic_DNA"/>
</dbReference>
<reference evidence="3" key="1">
    <citation type="journal article" date="2019" name="Int. J. Syst. Evol. Microbiol.">
        <title>The Global Catalogue of Microorganisms (GCM) 10K type strain sequencing project: providing services to taxonomists for standard genome sequencing and annotation.</title>
        <authorList>
            <consortium name="The Broad Institute Genomics Platform"/>
            <consortium name="The Broad Institute Genome Sequencing Center for Infectious Disease"/>
            <person name="Wu L."/>
            <person name="Ma J."/>
        </authorList>
    </citation>
    <scope>NUCLEOTIDE SEQUENCE [LARGE SCALE GENOMIC DNA]</scope>
    <source>
        <strain evidence="3">JCM 13581</strain>
    </source>
</reference>
<keyword evidence="1" id="KW-0472">Membrane</keyword>
<keyword evidence="1" id="KW-0812">Transmembrane</keyword>
<evidence type="ECO:0000313" key="3">
    <source>
        <dbReference type="Proteomes" id="UP001501303"/>
    </source>
</evidence>
<sequence length="99" mass="9870">MLFAVAGCCEGPLLGATLRIRAAHAPPGVRTQVFTTAAGLKISAGAAGAALAGLLSQLPGAVLLLGVAAVHLLSGGLLRLLGQSSDRQDSHVHANRQTP</sequence>
<comment type="caution">
    <text evidence="2">The sequence shown here is derived from an EMBL/GenBank/DDBJ whole genome shotgun (WGS) entry which is preliminary data.</text>
</comment>
<dbReference type="RefSeq" id="WP_344258348.1">
    <property type="nucleotide sequence ID" value="NZ_BAAAMJ010000004.1"/>
</dbReference>
<keyword evidence="1" id="KW-1133">Transmembrane helix</keyword>
<evidence type="ECO:0008006" key="4">
    <source>
        <dbReference type="Google" id="ProtNLM"/>
    </source>
</evidence>
<dbReference type="Proteomes" id="UP001501303">
    <property type="component" value="Unassembled WGS sequence"/>
</dbReference>